<feature type="compositionally biased region" description="Polar residues" evidence="4">
    <location>
        <begin position="336"/>
        <end position="362"/>
    </location>
</feature>
<feature type="region of interest" description="Disordered" evidence="4">
    <location>
        <begin position="1"/>
        <end position="22"/>
    </location>
</feature>
<dbReference type="SMART" id="SM01114">
    <property type="entry name" value="CXC"/>
    <property type="match status" value="1"/>
</dbReference>
<dbReference type="InterPro" id="IPR033467">
    <property type="entry name" value="Tesmin/TSO1-like_CXC"/>
</dbReference>
<evidence type="ECO:0000256" key="4">
    <source>
        <dbReference type="SAM" id="MobiDB-lite"/>
    </source>
</evidence>
<dbReference type="InterPro" id="IPR044522">
    <property type="entry name" value="TSO1-like"/>
</dbReference>
<dbReference type="HOGENOM" id="CLU_012297_2_1_1"/>
<feature type="region of interest" description="Disordered" evidence="4">
    <location>
        <begin position="336"/>
        <end position="365"/>
    </location>
</feature>
<dbReference type="STRING" id="77586.A0A0D9VWP0"/>
<comment type="similarity">
    <text evidence="2">Belongs to the lin-54 family.</text>
</comment>
<evidence type="ECO:0000259" key="5">
    <source>
        <dbReference type="PROSITE" id="PS51634"/>
    </source>
</evidence>
<evidence type="ECO:0000256" key="1">
    <source>
        <dbReference type="ARBA" id="ARBA00004123"/>
    </source>
</evidence>
<dbReference type="EnsemblPlants" id="LPERR03G22400.1">
    <property type="protein sequence ID" value="LPERR03G22400.1"/>
    <property type="gene ID" value="LPERR03G22400"/>
</dbReference>
<dbReference type="Pfam" id="PF03638">
    <property type="entry name" value="TCR"/>
    <property type="match status" value="1"/>
</dbReference>
<dbReference type="PROSITE" id="PS51634">
    <property type="entry name" value="CRC"/>
    <property type="match status" value="1"/>
</dbReference>
<dbReference type="eggNOG" id="KOG1171">
    <property type="taxonomic scope" value="Eukaryota"/>
</dbReference>
<dbReference type="AlphaFoldDB" id="A0A0D9VWP0"/>
<dbReference type="InterPro" id="IPR005172">
    <property type="entry name" value="CRC"/>
</dbReference>
<dbReference type="PANTHER" id="PTHR46159">
    <property type="entry name" value="PROTEIN TESMIN/TSO1-LIKE CXC 2"/>
    <property type="match status" value="1"/>
</dbReference>
<dbReference type="GO" id="GO:0005634">
    <property type="term" value="C:nucleus"/>
    <property type="evidence" value="ECO:0007669"/>
    <property type="project" value="UniProtKB-SubCell"/>
</dbReference>
<dbReference type="Proteomes" id="UP000032180">
    <property type="component" value="Chromosome 3"/>
</dbReference>
<comment type="subcellular location">
    <subcellularLocation>
        <location evidence="1">Nucleus</location>
    </subcellularLocation>
</comment>
<reference evidence="6" key="3">
    <citation type="submission" date="2015-04" db="UniProtKB">
        <authorList>
            <consortium name="EnsemblPlants"/>
        </authorList>
    </citation>
    <scope>IDENTIFICATION</scope>
</reference>
<dbReference type="PANTHER" id="PTHR46159:SF11">
    <property type="entry name" value="PROTEIN TESMIN_TSO1-LIKE CXC 2"/>
    <property type="match status" value="1"/>
</dbReference>
<proteinExistence type="inferred from homology"/>
<evidence type="ECO:0000313" key="7">
    <source>
        <dbReference type="Proteomes" id="UP000032180"/>
    </source>
</evidence>
<name>A0A0D9VWP0_9ORYZ</name>
<keyword evidence="7" id="KW-1185">Reference proteome</keyword>
<feature type="compositionally biased region" description="Pro residues" evidence="4">
    <location>
        <begin position="1"/>
        <end position="13"/>
    </location>
</feature>
<dbReference type="GO" id="GO:0003700">
    <property type="term" value="F:DNA-binding transcription factor activity"/>
    <property type="evidence" value="ECO:0007669"/>
    <property type="project" value="InterPro"/>
</dbReference>
<feature type="domain" description="CRC" evidence="5">
    <location>
        <begin position="359"/>
        <end position="448"/>
    </location>
</feature>
<dbReference type="Gramene" id="LPERR03G22400.1">
    <property type="protein sequence ID" value="LPERR03G22400.1"/>
    <property type="gene ID" value="LPERR03G22400"/>
</dbReference>
<reference evidence="6 7" key="1">
    <citation type="submission" date="2012-08" db="EMBL/GenBank/DDBJ databases">
        <title>Oryza genome evolution.</title>
        <authorList>
            <person name="Wing R.A."/>
        </authorList>
    </citation>
    <scope>NUCLEOTIDE SEQUENCE</scope>
</reference>
<evidence type="ECO:0000256" key="2">
    <source>
        <dbReference type="ARBA" id="ARBA00007267"/>
    </source>
</evidence>
<protein>
    <recommendedName>
        <fullName evidence="5">CRC domain-containing protein</fullName>
    </recommendedName>
</protein>
<evidence type="ECO:0000313" key="6">
    <source>
        <dbReference type="EnsemblPlants" id="LPERR03G22400.1"/>
    </source>
</evidence>
<reference evidence="7" key="2">
    <citation type="submission" date="2013-12" db="EMBL/GenBank/DDBJ databases">
        <authorList>
            <person name="Yu Y."/>
            <person name="Lee S."/>
            <person name="de Baynast K."/>
            <person name="Wissotski M."/>
            <person name="Liu L."/>
            <person name="Talag J."/>
            <person name="Goicoechea J."/>
            <person name="Angelova A."/>
            <person name="Jetty R."/>
            <person name="Kudrna D."/>
            <person name="Golser W."/>
            <person name="Rivera L."/>
            <person name="Zhang J."/>
            <person name="Wing R."/>
        </authorList>
    </citation>
    <scope>NUCLEOTIDE SEQUENCE</scope>
</reference>
<sequence length="608" mass="65888">MDPPGTPPAPPPAAGAGAAADATSKDSPVFNFIENLPPIAASKRLDAIPNGQLFKSSDLAQTSSIFTSPQLNSTKGSKISIRNTSAQLSQEGMSPYYHMTPIGTSSHIKLSGPATIASENCSIDRSLSQANNYSPVNASVFPNSFPQHIETSTDTLVSDKRQNTTGKADHAAAQKHAKVSCFDHNGLDNMEQSISGTELYIDENIACNQNYLSTQCGSIIVPTSDLTFQTEALLADTPKTNNVMPRVSLLPITEANLENSRSRLFHGSADCYVNSAVDIAHDYCTSQGKGVAANYVSGIPFYQPQSQLVPDHQFCDTLEVPIDYMAMNHNHLASNTNKMNTHPQNDCSSQATMPTNAGSSGEENPKRKRYCACFAAKVYCSGSCSCRGCFNNHSHEETVLSTRIQIESRNPLAFAPKVTRAFGPGMEFGSGVGCSMSCRCESCKNDFGIRKDTKEIEQVGQKKKAHPKEEQPEMGKHHAFAETSVVLPTISLSTTPSIESIRTLPLPASECFNRLLSSPRTSQLYPPSNTDGWYPSGTYTEMILGNDQSDMQHGDSSCIASFKLLTPNKKRVSPLRTGNGLSPTCRSDKLRKYMPFRSLASDFNSELQ</sequence>
<evidence type="ECO:0000256" key="3">
    <source>
        <dbReference type="ARBA" id="ARBA00023242"/>
    </source>
</evidence>
<organism evidence="6 7">
    <name type="scientific">Leersia perrieri</name>
    <dbReference type="NCBI Taxonomy" id="77586"/>
    <lineage>
        <taxon>Eukaryota</taxon>
        <taxon>Viridiplantae</taxon>
        <taxon>Streptophyta</taxon>
        <taxon>Embryophyta</taxon>
        <taxon>Tracheophyta</taxon>
        <taxon>Spermatophyta</taxon>
        <taxon>Magnoliopsida</taxon>
        <taxon>Liliopsida</taxon>
        <taxon>Poales</taxon>
        <taxon>Poaceae</taxon>
        <taxon>BOP clade</taxon>
        <taxon>Oryzoideae</taxon>
        <taxon>Oryzeae</taxon>
        <taxon>Oryzinae</taxon>
        <taxon>Leersia</taxon>
    </lineage>
</organism>
<accession>A0A0D9VWP0</accession>
<keyword evidence="3" id="KW-0539">Nucleus</keyword>